<evidence type="ECO:0000313" key="4">
    <source>
        <dbReference type="Proteomes" id="UP001497623"/>
    </source>
</evidence>
<dbReference type="SMART" id="SM00233">
    <property type="entry name" value="PH"/>
    <property type="match status" value="2"/>
</dbReference>
<organism evidence="3 4">
    <name type="scientific">Meganyctiphanes norvegica</name>
    <name type="common">Northern krill</name>
    <name type="synonym">Thysanopoda norvegica</name>
    <dbReference type="NCBI Taxonomy" id="48144"/>
    <lineage>
        <taxon>Eukaryota</taxon>
        <taxon>Metazoa</taxon>
        <taxon>Ecdysozoa</taxon>
        <taxon>Arthropoda</taxon>
        <taxon>Crustacea</taxon>
        <taxon>Multicrustacea</taxon>
        <taxon>Malacostraca</taxon>
        <taxon>Eumalacostraca</taxon>
        <taxon>Eucarida</taxon>
        <taxon>Euphausiacea</taxon>
        <taxon>Euphausiidae</taxon>
        <taxon>Meganyctiphanes</taxon>
    </lineage>
</organism>
<dbReference type="Pfam" id="PF00169">
    <property type="entry name" value="PH"/>
    <property type="match status" value="2"/>
</dbReference>
<protein>
    <recommendedName>
        <fullName evidence="2">PH domain-containing protein</fullName>
    </recommendedName>
</protein>
<dbReference type="CDD" id="cd13235">
    <property type="entry name" value="PH2_FARP1-like"/>
    <property type="match status" value="1"/>
</dbReference>
<dbReference type="AlphaFoldDB" id="A0AAV2SQG3"/>
<dbReference type="EMBL" id="CAXKWB010098139">
    <property type="protein sequence ID" value="CAL4222545.1"/>
    <property type="molecule type" value="Genomic_DNA"/>
</dbReference>
<gene>
    <name evidence="3" type="ORF">MNOR_LOCUS39178</name>
</gene>
<dbReference type="FunFam" id="2.30.29.30:FF:000046">
    <property type="entry name" value="FERM, RhoGEF and pleckstrin domain-containing protein 1"/>
    <property type="match status" value="1"/>
</dbReference>
<dbReference type="Gene3D" id="2.30.29.30">
    <property type="entry name" value="Pleckstrin-homology domain (PH domain)/Phosphotyrosine-binding domain (PTB)"/>
    <property type="match status" value="2"/>
</dbReference>
<evidence type="ECO:0000256" key="1">
    <source>
        <dbReference type="SAM" id="MobiDB-lite"/>
    </source>
</evidence>
<feature type="region of interest" description="Disordered" evidence="1">
    <location>
        <begin position="103"/>
        <end position="126"/>
    </location>
</feature>
<dbReference type="InterPro" id="IPR011993">
    <property type="entry name" value="PH-like_dom_sf"/>
</dbReference>
<dbReference type="InterPro" id="IPR001849">
    <property type="entry name" value="PH_domain"/>
</dbReference>
<reference evidence="3 4" key="1">
    <citation type="submission" date="2024-05" db="EMBL/GenBank/DDBJ databases">
        <authorList>
            <person name="Wallberg A."/>
        </authorList>
    </citation>
    <scope>NUCLEOTIDE SEQUENCE [LARGE SCALE GENOMIC DNA]</scope>
</reference>
<evidence type="ECO:0000313" key="3">
    <source>
        <dbReference type="EMBL" id="CAL4222545.1"/>
    </source>
</evidence>
<feature type="domain" description="PH" evidence="2">
    <location>
        <begin position="149"/>
        <end position="246"/>
    </location>
</feature>
<accession>A0AAV2SQG3</accession>
<name>A0AAV2SQG3_MEGNR</name>
<proteinExistence type="predicted"/>
<evidence type="ECO:0000259" key="2">
    <source>
        <dbReference type="PROSITE" id="PS50003"/>
    </source>
</evidence>
<dbReference type="PROSITE" id="PS50003">
    <property type="entry name" value="PH_DOMAIN"/>
    <property type="match status" value="2"/>
</dbReference>
<feature type="non-terminal residue" evidence="3">
    <location>
        <position position="1"/>
    </location>
</feature>
<dbReference type="SUPFAM" id="SSF50729">
    <property type="entry name" value="PH domain-like"/>
    <property type="match status" value="2"/>
</dbReference>
<dbReference type="Proteomes" id="UP001497623">
    <property type="component" value="Unassembled WGS sequence"/>
</dbReference>
<feature type="domain" description="PH" evidence="2">
    <location>
        <begin position="1"/>
        <end position="75"/>
    </location>
</feature>
<sequence length="266" mass="30625">FNDVLLYTNRTTTPVLQFKVHGQLPLRGVMVEETESRMGATNCFTIYGGNRALMVAANSQEEKTKWLEDLSSAIHQAKSRPDDAFHYLSLKSISSSDEVLDRSESSLGEDPLSPGRDKNSPQQRSNTTVHVCWHRATSVASRDYTLAVQNQLSGYLLRKFKNSMGWQKLWVVFTNFCLFFYKTFQDDHPLASLPLLGYTITTPGEDDQIQKEFVFKLQFKNHVYFFRAESEFTFSRWMEVISTATQNSARSRLFSRKESENETIRL</sequence>
<dbReference type="PANTHER" id="PTHR45858">
    <property type="entry name" value="FERM DOMAIN CONTAINING PROTEIN"/>
    <property type="match status" value="1"/>
</dbReference>
<dbReference type="InterPro" id="IPR051835">
    <property type="entry name" value="RAC1-GEF"/>
</dbReference>
<dbReference type="GO" id="GO:0005085">
    <property type="term" value="F:guanyl-nucleotide exchange factor activity"/>
    <property type="evidence" value="ECO:0007669"/>
    <property type="project" value="TreeGrafter"/>
</dbReference>
<comment type="caution">
    <text evidence="3">The sequence shown here is derived from an EMBL/GenBank/DDBJ whole genome shotgun (WGS) entry which is preliminary data.</text>
</comment>
<dbReference type="PANTHER" id="PTHR45858:SF5">
    <property type="entry name" value="MOESIN_EZRIN_RADIXIN HOMOLOG 1"/>
    <property type="match status" value="1"/>
</dbReference>
<keyword evidence="4" id="KW-1185">Reference proteome</keyword>